<name>A0A8X6KFT0_TRICU</name>
<organism evidence="2 3">
    <name type="scientific">Trichonephila clavata</name>
    <name type="common">Joro spider</name>
    <name type="synonym">Nephila clavata</name>
    <dbReference type="NCBI Taxonomy" id="2740835"/>
    <lineage>
        <taxon>Eukaryota</taxon>
        <taxon>Metazoa</taxon>
        <taxon>Ecdysozoa</taxon>
        <taxon>Arthropoda</taxon>
        <taxon>Chelicerata</taxon>
        <taxon>Arachnida</taxon>
        <taxon>Araneae</taxon>
        <taxon>Araneomorphae</taxon>
        <taxon>Entelegynae</taxon>
        <taxon>Araneoidea</taxon>
        <taxon>Nephilidae</taxon>
        <taxon>Trichonephila</taxon>
    </lineage>
</organism>
<accession>A0A8X6KFT0</accession>
<keyword evidence="3" id="KW-1185">Reference proteome</keyword>
<proteinExistence type="predicted"/>
<reference evidence="2" key="1">
    <citation type="submission" date="2020-07" db="EMBL/GenBank/DDBJ databases">
        <title>Multicomponent nature underlies the extraordinary mechanical properties of spider dragline silk.</title>
        <authorList>
            <person name="Kono N."/>
            <person name="Nakamura H."/>
            <person name="Mori M."/>
            <person name="Yoshida Y."/>
            <person name="Ohtoshi R."/>
            <person name="Malay A.D."/>
            <person name="Moran D.A.P."/>
            <person name="Tomita M."/>
            <person name="Numata K."/>
            <person name="Arakawa K."/>
        </authorList>
    </citation>
    <scope>NUCLEOTIDE SEQUENCE</scope>
</reference>
<dbReference type="EMBL" id="BMAO01011267">
    <property type="protein sequence ID" value="GFQ72456.1"/>
    <property type="molecule type" value="Genomic_DNA"/>
</dbReference>
<comment type="caution">
    <text evidence="2">The sequence shown here is derived from an EMBL/GenBank/DDBJ whole genome shotgun (WGS) entry which is preliminary data.</text>
</comment>
<keyword evidence="1" id="KW-0732">Signal</keyword>
<evidence type="ECO:0000313" key="3">
    <source>
        <dbReference type="Proteomes" id="UP000887116"/>
    </source>
</evidence>
<feature type="chain" id="PRO_5036480766" evidence="1">
    <location>
        <begin position="24"/>
        <end position="71"/>
    </location>
</feature>
<evidence type="ECO:0000256" key="1">
    <source>
        <dbReference type="SAM" id="SignalP"/>
    </source>
</evidence>
<evidence type="ECO:0000313" key="2">
    <source>
        <dbReference type="EMBL" id="GFQ72456.1"/>
    </source>
</evidence>
<gene>
    <name evidence="2" type="ORF">TNCT_629121</name>
</gene>
<dbReference type="AlphaFoldDB" id="A0A8X6KFT0"/>
<feature type="non-terminal residue" evidence="2">
    <location>
        <position position="71"/>
    </location>
</feature>
<dbReference type="Proteomes" id="UP000887116">
    <property type="component" value="Unassembled WGS sequence"/>
</dbReference>
<feature type="signal peptide" evidence="1">
    <location>
        <begin position="1"/>
        <end position="23"/>
    </location>
</feature>
<sequence>MYESKSFNLLVIAVIVLINGASSVPIPRPQGLMNPNDPFFDPFGDNFPFGFGDDFPNPFAYQNYIDFRSAP</sequence>
<protein>
    <submittedName>
        <fullName evidence="2">Uncharacterized protein</fullName>
    </submittedName>
</protein>